<organism evidence="1">
    <name type="scientific">marine metagenome</name>
    <dbReference type="NCBI Taxonomy" id="408172"/>
    <lineage>
        <taxon>unclassified sequences</taxon>
        <taxon>metagenomes</taxon>
        <taxon>ecological metagenomes</taxon>
    </lineage>
</organism>
<dbReference type="AlphaFoldDB" id="A0A382XYY6"/>
<reference evidence="1" key="1">
    <citation type="submission" date="2018-05" db="EMBL/GenBank/DDBJ databases">
        <authorList>
            <person name="Lanie J.A."/>
            <person name="Ng W.-L."/>
            <person name="Kazmierczak K.M."/>
            <person name="Andrzejewski T.M."/>
            <person name="Davidsen T.M."/>
            <person name="Wayne K.J."/>
            <person name="Tettelin H."/>
            <person name="Glass J.I."/>
            <person name="Rusch D."/>
            <person name="Podicherti R."/>
            <person name="Tsui H.-C.T."/>
            <person name="Winkler M.E."/>
        </authorList>
    </citation>
    <scope>NUCLEOTIDE SEQUENCE</scope>
</reference>
<proteinExistence type="predicted"/>
<accession>A0A382XYY6</accession>
<sequence>PPQVYHGFLSSHPDHDTRYGEAIRESNQLLLDYDEFIRTDEFLEQLNGLAYGPSRQSGVVRNTRFYHPRLGVMFAFPEGWRQEQAPRGVQFVSQTGDASFFLTTSKLYKGATPEKFVSERMNYVLREGRNLTIGGMPAFLGIAERVDSPFGRRPVRLAVVFDLRRRIAYIMQGSGKFDLSKVADDKRFISIIFSFGKMARDDFTIARVPKVQVVRAEQGTTMEQLAAQSPISNYALDKLRVINGLYPNGQPEPGQLLKVID</sequence>
<evidence type="ECO:0008006" key="2">
    <source>
        <dbReference type="Google" id="ProtNLM"/>
    </source>
</evidence>
<dbReference type="EMBL" id="UINC01171238">
    <property type="protein sequence ID" value="SVD75701.1"/>
    <property type="molecule type" value="Genomic_DNA"/>
</dbReference>
<evidence type="ECO:0000313" key="1">
    <source>
        <dbReference type="EMBL" id="SVD75701.1"/>
    </source>
</evidence>
<gene>
    <name evidence="1" type="ORF">METZ01_LOCUS428555</name>
</gene>
<protein>
    <recommendedName>
        <fullName evidence="2">LysM domain-containing protein</fullName>
    </recommendedName>
</protein>
<name>A0A382XYY6_9ZZZZ</name>
<feature type="non-terminal residue" evidence="1">
    <location>
        <position position="1"/>
    </location>
</feature>